<evidence type="ECO:0000313" key="3">
    <source>
        <dbReference type="Proteomes" id="UP000054324"/>
    </source>
</evidence>
<evidence type="ECO:0000256" key="1">
    <source>
        <dbReference type="SAM" id="MobiDB-lite"/>
    </source>
</evidence>
<dbReference type="OrthoDB" id="449052at2759"/>
<dbReference type="KEGG" id="ovi:T265_08296"/>
<dbReference type="RefSeq" id="XP_009172316.1">
    <property type="nucleotide sequence ID" value="XM_009174052.1"/>
</dbReference>
<organism evidence="2 3">
    <name type="scientific">Opisthorchis viverrini</name>
    <name type="common">Southeast Asian liver fluke</name>
    <dbReference type="NCBI Taxonomy" id="6198"/>
    <lineage>
        <taxon>Eukaryota</taxon>
        <taxon>Metazoa</taxon>
        <taxon>Spiralia</taxon>
        <taxon>Lophotrochozoa</taxon>
        <taxon>Platyhelminthes</taxon>
        <taxon>Trematoda</taxon>
        <taxon>Digenea</taxon>
        <taxon>Opisthorchiida</taxon>
        <taxon>Opisthorchiata</taxon>
        <taxon>Opisthorchiidae</taxon>
        <taxon>Opisthorchis</taxon>
    </lineage>
</organism>
<accession>A0A074Z9M7</accession>
<dbReference type="GeneID" id="20322475"/>
<dbReference type="EMBL" id="KL596829">
    <property type="protein sequence ID" value="KER23936.1"/>
    <property type="molecule type" value="Genomic_DNA"/>
</dbReference>
<dbReference type="Proteomes" id="UP000054324">
    <property type="component" value="Unassembled WGS sequence"/>
</dbReference>
<dbReference type="CTD" id="20322475"/>
<feature type="region of interest" description="Disordered" evidence="1">
    <location>
        <begin position="30"/>
        <end position="76"/>
    </location>
</feature>
<proteinExistence type="predicted"/>
<sequence>MPPEGSTKAGRILPGRPCLNRGSRVAEVGFEPRTFRSGNIDKPPRNADGYGVTQRPSNDGAQARHETQNKSRKKLESLSSAVEVGIYWPEGLWFEPNPGISTAPAWITRR</sequence>
<dbReference type="AlphaFoldDB" id="A0A074Z9M7"/>
<reference evidence="2 3" key="1">
    <citation type="submission" date="2013-11" db="EMBL/GenBank/DDBJ databases">
        <title>Opisthorchis viverrini - life in the bile duct.</title>
        <authorList>
            <person name="Young N.D."/>
            <person name="Nagarajan N."/>
            <person name="Lin S.J."/>
            <person name="Korhonen P.K."/>
            <person name="Jex A.R."/>
            <person name="Hall R.S."/>
            <person name="Safavi-Hemami H."/>
            <person name="Kaewkong W."/>
            <person name="Bertrand D."/>
            <person name="Gao S."/>
            <person name="Seet Q."/>
            <person name="Wongkham S."/>
            <person name="Teh B.T."/>
            <person name="Wongkham C."/>
            <person name="Intapan P.M."/>
            <person name="Maleewong W."/>
            <person name="Yang X."/>
            <person name="Hu M."/>
            <person name="Wang Z."/>
            <person name="Hofmann A."/>
            <person name="Sternberg P.W."/>
            <person name="Tan P."/>
            <person name="Wang J."/>
            <person name="Gasser R.B."/>
        </authorList>
    </citation>
    <scope>NUCLEOTIDE SEQUENCE [LARGE SCALE GENOMIC DNA]</scope>
</reference>
<protein>
    <submittedName>
        <fullName evidence="2">Uncharacterized protein</fullName>
    </submittedName>
</protein>
<gene>
    <name evidence="2" type="ORF">T265_08296</name>
</gene>
<name>A0A074Z9M7_OPIVI</name>
<evidence type="ECO:0000313" key="2">
    <source>
        <dbReference type="EMBL" id="KER23936.1"/>
    </source>
</evidence>
<keyword evidence="3" id="KW-1185">Reference proteome</keyword>